<feature type="transmembrane region" description="Helical" evidence="4">
    <location>
        <begin position="194"/>
        <end position="213"/>
    </location>
</feature>
<dbReference type="GO" id="GO:0005886">
    <property type="term" value="C:plasma membrane"/>
    <property type="evidence" value="ECO:0007669"/>
    <property type="project" value="UniProtKB-SubCell"/>
</dbReference>
<sequence>MFQRQAPKTPLGSAFAILELIFHATVRNIRKTHGNAVIGLLLNIFQTVMLVAVFYVMFNLLGLRSSAIRGDFLLYVMSGIFMFMTHIKAVGAVSGAEGPTSAMMKHAPMNTVVSITSAALAALYTQFLSAAVVLYVYHAAFQPITIHDPIGTMGMFLLSWGTGVSVGMIFMALRPWAPEAVTILTQLYQRANMIASGKMFVANMMPGYILAMFDWNPLFHTIDQGRGFIFLNYHPHYSSVSYPVYVMLALIVIGLMAEHYTRKYASVSWGAGR</sequence>
<keyword evidence="4" id="KW-0812">Transmembrane</keyword>
<keyword evidence="4" id="KW-1133">Transmembrane helix</keyword>
<comment type="similarity">
    <text evidence="2">Belongs to the ABC-2 integral membrane protein family.</text>
</comment>
<feature type="transmembrane region" description="Helical" evidence="4">
    <location>
        <begin position="240"/>
        <end position="257"/>
    </location>
</feature>
<feature type="transmembrane region" description="Helical" evidence="4">
    <location>
        <begin position="72"/>
        <end position="91"/>
    </location>
</feature>
<dbReference type="EMBL" id="JAESVN010000002">
    <property type="protein sequence ID" value="MBL4916527.1"/>
    <property type="molecule type" value="Genomic_DNA"/>
</dbReference>
<name>A0A8K0VC41_9RHOB</name>
<dbReference type="AlphaFoldDB" id="A0A8K0VC41"/>
<proteinExistence type="inferred from homology"/>
<comment type="caution">
    <text evidence="5">The sequence shown here is derived from an EMBL/GenBank/DDBJ whole genome shotgun (WGS) entry which is preliminary data.</text>
</comment>
<feature type="transmembrane region" description="Helical" evidence="4">
    <location>
        <begin position="112"/>
        <end position="138"/>
    </location>
</feature>
<keyword evidence="3" id="KW-0813">Transport</keyword>
<dbReference type="RefSeq" id="WP_202687315.1">
    <property type="nucleotide sequence ID" value="NZ_JAESVN010000002.1"/>
</dbReference>
<keyword evidence="6" id="KW-1185">Reference proteome</keyword>
<accession>A0A8K0VC41</accession>
<evidence type="ECO:0000313" key="5">
    <source>
        <dbReference type="EMBL" id="MBL4916527.1"/>
    </source>
</evidence>
<evidence type="ECO:0000256" key="3">
    <source>
        <dbReference type="ARBA" id="ARBA00022448"/>
    </source>
</evidence>
<gene>
    <name evidence="5" type="ORF">JL811_04775</name>
</gene>
<reference evidence="5" key="1">
    <citation type="submission" date="2021-01" db="EMBL/GenBank/DDBJ databases">
        <title>Tabrizicola alba sp. nov. a motile alkaliphilic bacterium isolated from a soda lake.</title>
        <authorList>
            <person name="Szuroczki S."/>
            <person name="Abbaszade G."/>
            <person name="Schumann P."/>
            <person name="Toth E."/>
        </authorList>
    </citation>
    <scope>NUCLEOTIDE SEQUENCE</scope>
    <source>
        <strain evidence="5">DMG-N-6</strain>
    </source>
</reference>
<dbReference type="GO" id="GO:0015920">
    <property type="term" value="P:lipopolysaccharide transport"/>
    <property type="evidence" value="ECO:0007669"/>
    <property type="project" value="TreeGrafter"/>
</dbReference>
<evidence type="ECO:0000256" key="1">
    <source>
        <dbReference type="ARBA" id="ARBA00004429"/>
    </source>
</evidence>
<evidence type="ECO:0000256" key="4">
    <source>
        <dbReference type="SAM" id="Phobius"/>
    </source>
</evidence>
<organism evidence="5 6">
    <name type="scientific">Szabonella alba</name>
    <dbReference type="NCBI Taxonomy" id="2804194"/>
    <lineage>
        <taxon>Bacteria</taxon>
        <taxon>Pseudomonadati</taxon>
        <taxon>Pseudomonadota</taxon>
        <taxon>Alphaproteobacteria</taxon>
        <taxon>Rhodobacterales</taxon>
        <taxon>Paracoccaceae</taxon>
        <taxon>Szabonella</taxon>
    </lineage>
</organism>
<keyword evidence="4" id="KW-0472">Membrane</keyword>
<dbReference type="Proteomes" id="UP000648908">
    <property type="component" value="Unassembled WGS sequence"/>
</dbReference>
<evidence type="ECO:0000256" key="2">
    <source>
        <dbReference type="ARBA" id="ARBA00007783"/>
    </source>
</evidence>
<feature type="transmembrane region" description="Helical" evidence="4">
    <location>
        <begin position="150"/>
        <end position="173"/>
    </location>
</feature>
<protein>
    <submittedName>
        <fullName evidence="5">ABC transporter permease</fullName>
    </submittedName>
</protein>
<dbReference type="PANTHER" id="PTHR30413">
    <property type="entry name" value="INNER MEMBRANE TRANSPORT PERMEASE"/>
    <property type="match status" value="1"/>
</dbReference>
<dbReference type="PANTHER" id="PTHR30413:SF8">
    <property type="entry name" value="TRANSPORT PERMEASE PROTEIN"/>
    <property type="match status" value="1"/>
</dbReference>
<evidence type="ECO:0000313" key="6">
    <source>
        <dbReference type="Proteomes" id="UP000648908"/>
    </source>
</evidence>
<feature type="transmembrane region" description="Helical" evidence="4">
    <location>
        <begin position="37"/>
        <end position="60"/>
    </location>
</feature>
<comment type="subcellular location">
    <subcellularLocation>
        <location evidence="1">Cell inner membrane</location>
        <topology evidence="1">Multi-pass membrane protein</topology>
    </subcellularLocation>
</comment>